<evidence type="ECO:0000313" key="2">
    <source>
        <dbReference type="Proteomes" id="UP001161247"/>
    </source>
</evidence>
<protein>
    <submittedName>
        <fullName evidence="1">OLC1v1019618C1</fullName>
    </submittedName>
</protein>
<dbReference type="Gene3D" id="3.80.10.10">
    <property type="entry name" value="Ribonuclease Inhibitor"/>
    <property type="match status" value="1"/>
</dbReference>
<evidence type="ECO:0000313" key="1">
    <source>
        <dbReference type="EMBL" id="CAI9118100.1"/>
    </source>
</evidence>
<keyword evidence="2" id="KW-1185">Reference proteome</keyword>
<dbReference type="Proteomes" id="UP001161247">
    <property type="component" value="Chromosome 9"/>
</dbReference>
<reference evidence="1" key="1">
    <citation type="submission" date="2023-03" db="EMBL/GenBank/DDBJ databases">
        <authorList>
            <person name="Julca I."/>
        </authorList>
    </citation>
    <scope>NUCLEOTIDE SEQUENCE</scope>
</reference>
<gene>
    <name evidence="1" type="ORF">OLC1_LOCUS24055</name>
</gene>
<name>A0AAV1EEC2_OLDCO</name>
<accession>A0AAV1EEC2</accession>
<dbReference type="EMBL" id="OX459126">
    <property type="protein sequence ID" value="CAI9118100.1"/>
    <property type="molecule type" value="Genomic_DNA"/>
</dbReference>
<dbReference type="AlphaFoldDB" id="A0AAV1EEC2"/>
<sequence>MWPNLKRLSLERVTFEAGTFEDMIGGCPLIEILEIQFFYWDIMQTRSEQTKRCMHKQMKITNLHRLKQLKVGLKFDQPEYRNLKSLTLRHGNDHDLSIDDGWAHKFPQLEELSIEGYKNLRTFKVSSPSLKKIRLVDICQLKQAHYDVPNVTIMEYENYICYNSYGGLVFPKFSFNVVNPECNFRIKLGHKTDVDDSWLVELKEFVTNLEPSKTSMSVDFTGDVGNQNWYTGSSASPRAFLHGIFWMFKPQTITFRHKWLLDDEYYKIMYHIMVLRIDLAGLCNYQLSKLWNVKKITTLPHTFKHGIYSTNFSRKRTRYQLSQPLPNREKFLELLKESFDHMRCKETEHGGITVSFNLEWKNL</sequence>
<proteinExistence type="predicted"/>
<dbReference type="SUPFAM" id="SSF52047">
    <property type="entry name" value="RNI-like"/>
    <property type="match status" value="1"/>
</dbReference>
<dbReference type="InterPro" id="IPR032675">
    <property type="entry name" value="LRR_dom_sf"/>
</dbReference>
<organism evidence="1 2">
    <name type="scientific">Oldenlandia corymbosa var. corymbosa</name>
    <dbReference type="NCBI Taxonomy" id="529605"/>
    <lineage>
        <taxon>Eukaryota</taxon>
        <taxon>Viridiplantae</taxon>
        <taxon>Streptophyta</taxon>
        <taxon>Embryophyta</taxon>
        <taxon>Tracheophyta</taxon>
        <taxon>Spermatophyta</taxon>
        <taxon>Magnoliopsida</taxon>
        <taxon>eudicotyledons</taxon>
        <taxon>Gunneridae</taxon>
        <taxon>Pentapetalae</taxon>
        <taxon>asterids</taxon>
        <taxon>lamiids</taxon>
        <taxon>Gentianales</taxon>
        <taxon>Rubiaceae</taxon>
        <taxon>Rubioideae</taxon>
        <taxon>Spermacoceae</taxon>
        <taxon>Hedyotis-Oldenlandia complex</taxon>
        <taxon>Oldenlandia</taxon>
    </lineage>
</organism>